<sequence length="482" mass="51189">MSVQSTLPLRTPPLRTPSPLRNQRVVVPIMAVFTVFMVIVDGGITTVALPALARQFHLSPAGLDSVVVVYPVCLGMVIPASAWLLERHDGRRVLLLGLSVFTLASGLCGAAQNLPELVLFRALQGLAAGALTPVSQGLMLRTFSQHEQIRLSRYMIIPQQLAPAIAPLLGGSLIVAFSWRWVFFVNVPVGVAAVVFGCFFLSEHREDRATRLDLAGLLLSATGMGALMYGVCAGPDRGWTTPLVLVSLVVGAALLGVAICHQLRTDQPALRLRLFTDRLFRKACLINLVGLTPTMGAMYLVPLFLQQAQGRDAFTSGSTTFTEAFGVLLTMQLVGVLYQRVGPGPIVGTGLLGVTAVNLLLATCGLHTPLWTIRFYMLLLGVTMGAFFIPVGLASITTLDRGSDSAQAATLGSVVRQTGNALAPTVVTAALVMNSGHRAAAATTLPSTSAYQDAFLVLAGLALLTALYSFTLGRTHRPREHG</sequence>
<feature type="transmembrane region" description="Helical" evidence="8">
    <location>
        <begin position="92"/>
        <end position="112"/>
    </location>
</feature>
<dbReference type="InterPro" id="IPR004638">
    <property type="entry name" value="EmrB-like"/>
</dbReference>
<evidence type="ECO:0000256" key="8">
    <source>
        <dbReference type="SAM" id="Phobius"/>
    </source>
</evidence>
<keyword evidence="7 8" id="KW-0472">Membrane</keyword>
<dbReference type="InterPro" id="IPR036259">
    <property type="entry name" value="MFS_trans_sf"/>
</dbReference>
<feature type="transmembrane region" description="Helical" evidence="8">
    <location>
        <begin position="454"/>
        <end position="473"/>
    </location>
</feature>
<feature type="transmembrane region" description="Helical" evidence="8">
    <location>
        <begin position="346"/>
        <end position="368"/>
    </location>
</feature>
<dbReference type="SUPFAM" id="SSF103473">
    <property type="entry name" value="MFS general substrate transporter"/>
    <property type="match status" value="1"/>
</dbReference>
<feature type="transmembrane region" description="Helical" evidence="8">
    <location>
        <begin position="284"/>
        <end position="305"/>
    </location>
</feature>
<reference evidence="10" key="1">
    <citation type="submission" date="2021-04" db="EMBL/GenBank/DDBJ databases">
        <title>Genome based classification of Actinospica acidithermotolerans sp. nov., an actinobacterium isolated from an Indonesian hot spring.</title>
        <authorList>
            <person name="Kusuma A.B."/>
            <person name="Putra K.E."/>
            <person name="Nafisah S."/>
            <person name="Loh J."/>
            <person name="Nouioui I."/>
            <person name="Goodfellow M."/>
        </authorList>
    </citation>
    <scope>NUCLEOTIDE SEQUENCE</scope>
    <source>
        <strain evidence="10">CSCA 57</strain>
    </source>
</reference>
<feature type="transmembrane region" description="Helical" evidence="8">
    <location>
        <begin position="375"/>
        <end position="396"/>
    </location>
</feature>
<evidence type="ECO:0000313" key="10">
    <source>
        <dbReference type="EMBL" id="MBR7833337.1"/>
    </source>
</evidence>
<name>A0A941IPP7_9ACTN</name>
<organism evidence="10 11">
    <name type="scientific">Actinospica durhamensis</name>
    <dbReference type="NCBI Taxonomy" id="1508375"/>
    <lineage>
        <taxon>Bacteria</taxon>
        <taxon>Bacillati</taxon>
        <taxon>Actinomycetota</taxon>
        <taxon>Actinomycetes</taxon>
        <taxon>Catenulisporales</taxon>
        <taxon>Actinospicaceae</taxon>
        <taxon>Actinospica</taxon>
    </lineage>
</organism>
<dbReference type="InterPro" id="IPR020846">
    <property type="entry name" value="MFS_dom"/>
</dbReference>
<protein>
    <submittedName>
        <fullName evidence="10">DHA2 family efflux MFS transporter permease subunit</fullName>
    </submittedName>
</protein>
<keyword evidence="5 8" id="KW-0812">Transmembrane</keyword>
<gene>
    <name evidence="10" type="ORF">KDL01_08675</name>
</gene>
<evidence type="ECO:0000256" key="2">
    <source>
        <dbReference type="ARBA" id="ARBA00008537"/>
    </source>
</evidence>
<dbReference type="NCBIfam" id="TIGR00711">
    <property type="entry name" value="efflux_EmrB"/>
    <property type="match status" value="1"/>
</dbReference>
<comment type="subcellular location">
    <subcellularLocation>
        <location evidence="1">Cell membrane</location>
        <topology evidence="1">Multi-pass membrane protein</topology>
    </subcellularLocation>
</comment>
<comment type="similarity">
    <text evidence="2">Belongs to the major facilitator superfamily. EmrB family.</text>
</comment>
<dbReference type="Gene3D" id="1.20.1250.20">
    <property type="entry name" value="MFS general substrate transporter like domains"/>
    <property type="match status" value="1"/>
</dbReference>
<evidence type="ECO:0000256" key="6">
    <source>
        <dbReference type="ARBA" id="ARBA00022989"/>
    </source>
</evidence>
<dbReference type="GO" id="GO:0005886">
    <property type="term" value="C:plasma membrane"/>
    <property type="evidence" value="ECO:0007669"/>
    <property type="project" value="UniProtKB-SubCell"/>
</dbReference>
<keyword evidence="11" id="KW-1185">Reference proteome</keyword>
<feature type="transmembrane region" description="Helical" evidence="8">
    <location>
        <begin position="185"/>
        <end position="202"/>
    </location>
</feature>
<proteinExistence type="inferred from homology"/>
<dbReference type="Pfam" id="PF07690">
    <property type="entry name" value="MFS_1"/>
    <property type="match status" value="1"/>
</dbReference>
<evidence type="ECO:0000259" key="9">
    <source>
        <dbReference type="PROSITE" id="PS50850"/>
    </source>
</evidence>
<evidence type="ECO:0000256" key="4">
    <source>
        <dbReference type="ARBA" id="ARBA00022475"/>
    </source>
</evidence>
<dbReference type="RefSeq" id="WP_212527860.1">
    <property type="nucleotide sequence ID" value="NZ_JAGSOG010000028.1"/>
</dbReference>
<evidence type="ECO:0000256" key="3">
    <source>
        <dbReference type="ARBA" id="ARBA00022448"/>
    </source>
</evidence>
<feature type="transmembrane region" description="Helical" evidence="8">
    <location>
        <begin position="65"/>
        <end position="85"/>
    </location>
</feature>
<dbReference type="Gene3D" id="1.20.1720.10">
    <property type="entry name" value="Multidrug resistance protein D"/>
    <property type="match status" value="1"/>
</dbReference>
<dbReference type="AlphaFoldDB" id="A0A941IPP7"/>
<dbReference type="InterPro" id="IPR011701">
    <property type="entry name" value="MFS"/>
</dbReference>
<evidence type="ECO:0000256" key="1">
    <source>
        <dbReference type="ARBA" id="ARBA00004651"/>
    </source>
</evidence>
<evidence type="ECO:0000256" key="7">
    <source>
        <dbReference type="ARBA" id="ARBA00023136"/>
    </source>
</evidence>
<dbReference type="PROSITE" id="PS50850">
    <property type="entry name" value="MFS"/>
    <property type="match status" value="1"/>
</dbReference>
<dbReference type="Proteomes" id="UP000675781">
    <property type="component" value="Unassembled WGS sequence"/>
</dbReference>
<evidence type="ECO:0000256" key="5">
    <source>
        <dbReference type="ARBA" id="ARBA00022692"/>
    </source>
</evidence>
<accession>A0A941IPP7</accession>
<evidence type="ECO:0000313" key="11">
    <source>
        <dbReference type="Proteomes" id="UP000675781"/>
    </source>
</evidence>
<dbReference type="PANTHER" id="PTHR42718">
    <property type="entry name" value="MAJOR FACILITATOR SUPERFAMILY MULTIDRUG TRANSPORTER MFSC"/>
    <property type="match status" value="1"/>
</dbReference>
<feature type="transmembrane region" description="Helical" evidence="8">
    <location>
        <begin position="214"/>
        <end position="231"/>
    </location>
</feature>
<keyword evidence="6 8" id="KW-1133">Transmembrane helix</keyword>
<dbReference type="PANTHER" id="PTHR42718:SF9">
    <property type="entry name" value="MAJOR FACILITATOR SUPERFAMILY MULTIDRUG TRANSPORTER MFSC"/>
    <property type="match status" value="1"/>
</dbReference>
<dbReference type="EMBL" id="JAGSOG010000028">
    <property type="protein sequence ID" value="MBR7833337.1"/>
    <property type="molecule type" value="Genomic_DNA"/>
</dbReference>
<feature type="transmembrane region" description="Helical" evidence="8">
    <location>
        <begin position="243"/>
        <end position="263"/>
    </location>
</feature>
<feature type="transmembrane region" description="Helical" evidence="8">
    <location>
        <begin position="25"/>
        <end position="53"/>
    </location>
</feature>
<feature type="domain" description="Major facilitator superfamily (MFS) profile" evidence="9">
    <location>
        <begin position="27"/>
        <end position="477"/>
    </location>
</feature>
<comment type="caution">
    <text evidence="10">The sequence shown here is derived from an EMBL/GenBank/DDBJ whole genome shotgun (WGS) entry which is preliminary data.</text>
</comment>
<keyword evidence="4" id="KW-1003">Cell membrane</keyword>
<dbReference type="GO" id="GO:0022857">
    <property type="term" value="F:transmembrane transporter activity"/>
    <property type="evidence" value="ECO:0007669"/>
    <property type="project" value="InterPro"/>
</dbReference>
<keyword evidence="3" id="KW-0813">Transport</keyword>